<reference evidence="1 2" key="1">
    <citation type="journal article" date="2016" name="ISME J.">
        <title>Chasing the elusive Euryarchaeota class WSA2: genomes reveal a uniquely fastidious methyl-reducing methanogen.</title>
        <authorList>
            <person name="Nobu M.K."/>
            <person name="Narihiro T."/>
            <person name="Kuroda K."/>
            <person name="Mei R."/>
            <person name="Liu W.T."/>
        </authorList>
    </citation>
    <scope>NUCLEOTIDE SEQUENCE [LARGE SCALE GENOMIC DNA]</scope>
    <source>
        <strain evidence="1">U1lsi0528_Bin089</strain>
    </source>
</reference>
<dbReference type="EMBL" id="LNGD01000043">
    <property type="protein sequence ID" value="KYC52051.1"/>
    <property type="molecule type" value="Genomic_DNA"/>
</dbReference>
<dbReference type="Proteomes" id="UP000075578">
    <property type="component" value="Unassembled WGS sequence"/>
</dbReference>
<organism evidence="1 2">
    <name type="scientific">Candidatus Methanofastidiosum methylothiophilum</name>
    <dbReference type="NCBI Taxonomy" id="1705564"/>
    <lineage>
        <taxon>Archaea</taxon>
        <taxon>Methanobacteriati</taxon>
        <taxon>Methanobacteriota</taxon>
        <taxon>Stenosarchaea group</taxon>
        <taxon>Candidatus Methanofastidiosia</taxon>
        <taxon>Candidatus Methanofastidiosales</taxon>
        <taxon>Candidatus Methanofastidiosaceae</taxon>
        <taxon>Candidatus Methanofastidiosum</taxon>
    </lineage>
</organism>
<proteinExistence type="predicted"/>
<evidence type="ECO:0000313" key="2">
    <source>
        <dbReference type="Proteomes" id="UP000075578"/>
    </source>
</evidence>
<accession>A0A150J4B8</accession>
<gene>
    <name evidence="1" type="ORF">AMQ74_00885</name>
</gene>
<evidence type="ECO:0000313" key="1">
    <source>
        <dbReference type="EMBL" id="KYC52051.1"/>
    </source>
</evidence>
<dbReference type="Gene3D" id="1.25.40.10">
    <property type="entry name" value="Tetratricopeptide repeat domain"/>
    <property type="match status" value="1"/>
</dbReference>
<evidence type="ECO:0008006" key="3">
    <source>
        <dbReference type="Google" id="ProtNLM"/>
    </source>
</evidence>
<sequence length="212" mass="24711">MNTGFFLSGRKVFCAFVLLSLLMPMVTWSAEEGEILIFEEREVKKGRVAKKYKPETTLGVTKMNEDALKLVDQRKYDEALALYFAAIDRVKQKSIKDVDFEAELLNNTARAFYEKGFFNSFSFSDNEAFIKAVEYASQSVLVKESYWPAYVTLADVFYKLKDYEKVDQFFTKAEEYVEKDSRDYEKIVKKHNLVKKILEKQKKEEDEPAVAE</sequence>
<dbReference type="InterPro" id="IPR011990">
    <property type="entry name" value="TPR-like_helical_dom_sf"/>
</dbReference>
<dbReference type="AlphaFoldDB" id="A0A150J4B8"/>
<dbReference type="SUPFAM" id="SSF48452">
    <property type="entry name" value="TPR-like"/>
    <property type="match status" value="1"/>
</dbReference>
<protein>
    <recommendedName>
        <fullName evidence="3">Tetratricopeptide repeat protein</fullName>
    </recommendedName>
</protein>
<comment type="caution">
    <text evidence="1">The sequence shown here is derived from an EMBL/GenBank/DDBJ whole genome shotgun (WGS) entry which is preliminary data.</text>
</comment>
<name>A0A150J4B8_9EURY</name>